<protein>
    <submittedName>
        <fullName evidence="2">(Mediterranean fruit fly) hypothetical protein</fullName>
    </submittedName>
</protein>
<reference evidence="2" key="1">
    <citation type="submission" date="2020-11" db="EMBL/GenBank/DDBJ databases">
        <authorList>
            <person name="Whitehead M."/>
        </authorList>
    </citation>
    <scope>NUCLEOTIDE SEQUENCE</scope>
    <source>
        <strain evidence="2">EGII</strain>
    </source>
</reference>
<evidence type="ECO:0000313" key="2">
    <source>
        <dbReference type="EMBL" id="CAD7002996.1"/>
    </source>
</evidence>
<proteinExistence type="predicted"/>
<feature type="non-terminal residue" evidence="2">
    <location>
        <position position="99"/>
    </location>
</feature>
<dbReference type="Proteomes" id="UP000606786">
    <property type="component" value="Unassembled WGS sequence"/>
</dbReference>
<keyword evidence="3" id="KW-1185">Reference proteome</keyword>
<comment type="caution">
    <text evidence="2">The sequence shown here is derived from an EMBL/GenBank/DDBJ whole genome shotgun (WGS) entry which is preliminary data.</text>
</comment>
<accession>A0A811UZB2</accession>
<evidence type="ECO:0000256" key="1">
    <source>
        <dbReference type="SAM" id="MobiDB-lite"/>
    </source>
</evidence>
<feature type="region of interest" description="Disordered" evidence="1">
    <location>
        <begin position="63"/>
        <end position="99"/>
    </location>
</feature>
<sequence length="99" mass="11346">MLFPQRKREVLKNNLQCADGSPFLVQSEVVMKGKREVGKRRAIDSKTGNRKEYKTKWRNMRLPAMLPHNGSNNNNNNNHIRTDRVAGTSTAPQQSPSIW</sequence>
<evidence type="ECO:0000313" key="3">
    <source>
        <dbReference type="Proteomes" id="UP000606786"/>
    </source>
</evidence>
<name>A0A811UZB2_CERCA</name>
<feature type="compositionally biased region" description="Polar residues" evidence="1">
    <location>
        <begin position="87"/>
        <end position="99"/>
    </location>
</feature>
<organism evidence="2 3">
    <name type="scientific">Ceratitis capitata</name>
    <name type="common">Mediterranean fruit fly</name>
    <name type="synonym">Tephritis capitata</name>
    <dbReference type="NCBI Taxonomy" id="7213"/>
    <lineage>
        <taxon>Eukaryota</taxon>
        <taxon>Metazoa</taxon>
        <taxon>Ecdysozoa</taxon>
        <taxon>Arthropoda</taxon>
        <taxon>Hexapoda</taxon>
        <taxon>Insecta</taxon>
        <taxon>Pterygota</taxon>
        <taxon>Neoptera</taxon>
        <taxon>Endopterygota</taxon>
        <taxon>Diptera</taxon>
        <taxon>Brachycera</taxon>
        <taxon>Muscomorpha</taxon>
        <taxon>Tephritoidea</taxon>
        <taxon>Tephritidae</taxon>
        <taxon>Ceratitis</taxon>
        <taxon>Ceratitis</taxon>
    </lineage>
</organism>
<dbReference type="AlphaFoldDB" id="A0A811UZB2"/>
<dbReference type="EMBL" id="CAJHJT010000034">
    <property type="protein sequence ID" value="CAD7002996.1"/>
    <property type="molecule type" value="Genomic_DNA"/>
</dbReference>
<gene>
    <name evidence="2" type="ORF">CCAP1982_LOCUS11459</name>
</gene>